<gene>
    <name evidence="1" type="ORF">Lsed01_02321</name>
</gene>
<dbReference type="SUPFAM" id="SSF54285">
    <property type="entry name" value="MoaD/ThiS"/>
    <property type="match status" value="1"/>
</dbReference>
<dbReference type="InterPro" id="IPR003749">
    <property type="entry name" value="ThiS/MoaD-like"/>
</dbReference>
<organism evidence="1 2">
    <name type="scientific">Demequina sediminis</name>
    <dbReference type="NCBI Taxonomy" id="1930058"/>
    <lineage>
        <taxon>Bacteria</taxon>
        <taxon>Bacillati</taxon>
        <taxon>Actinomycetota</taxon>
        <taxon>Actinomycetes</taxon>
        <taxon>Micrococcales</taxon>
        <taxon>Demequinaceae</taxon>
        <taxon>Demequina</taxon>
    </lineage>
</organism>
<dbReference type="Proteomes" id="UP001426770">
    <property type="component" value="Unassembled WGS sequence"/>
</dbReference>
<name>A0ABP9WJ50_9MICO</name>
<accession>A0ABP9WJ50</accession>
<dbReference type="RefSeq" id="WP_286215609.1">
    <property type="nucleotide sequence ID" value="NZ_AP027736.1"/>
</dbReference>
<protein>
    <recommendedName>
        <fullName evidence="3">MoaD/ThiS family protein</fullName>
    </recommendedName>
</protein>
<reference evidence="1 2" key="1">
    <citation type="submission" date="2024-02" db="EMBL/GenBank/DDBJ databases">
        <title>Lysinimicrobium sediminis NBRC 112286.</title>
        <authorList>
            <person name="Ichikawa N."/>
            <person name="Katano-Makiyama Y."/>
            <person name="Hidaka K."/>
        </authorList>
    </citation>
    <scope>NUCLEOTIDE SEQUENCE [LARGE SCALE GENOMIC DNA]</scope>
    <source>
        <strain evidence="1 2">NBRC 112286</strain>
    </source>
</reference>
<evidence type="ECO:0000313" key="1">
    <source>
        <dbReference type="EMBL" id="GAA5519863.1"/>
    </source>
</evidence>
<comment type="caution">
    <text evidence="1">The sequence shown here is derived from an EMBL/GenBank/DDBJ whole genome shotgun (WGS) entry which is preliminary data.</text>
</comment>
<evidence type="ECO:0008006" key="3">
    <source>
        <dbReference type="Google" id="ProtNLM"/>
    </source>
</evidence>
<dbReference type="EMBL" id="BAABRR010000014">
    <property type="protein sequence ID" value="GAA5519863.1"/>
    <property type="molecule type" value="Genomic_DNA"/>
</dbReference>
<dbReference type="Pfam" id="PF02597">
    <property type="entry name" value="ThiS"/>
    <property type="match status" value="1"/>
</dbReference>
<evidence type="ECO:0000313" key="2">
    <source>
        <dbReference type="Proteomes" id="UP001426770"/>
    </source>
</evidence>
<proteinExistence type="predicted"/>
<dbReference type="InterPro" id="IPR012675">
    <property type="entry name" value="Beta-grasp_dom_sf"/>
</dbReference>
<keyword evidence="2" id="KW-1185">Reference proteome</keyword>
<dbReference type="Gene3D" id="3.10.20.30">
    <property type="match status" value="1"/>
</dbReference>
<sequence>MIRVRAFAAAAEAVGAPELDIAAASVGDLRAALGARGESAPRVIAQCAVLRAGERLEDSAPLNSGDLVDVLPPFAGG</sequence>
<dbReference type="InterPro" id="IPR016155">
    <property type="entry name" value="Mopterin_synth/thiamin_S_b"/>
</dbReference>